<dbReference type="RefSeq" id="YP_010003279.1">
    <property type="nucleotide sequence ID" value="NC_053259.1"/>
</dbReference>
<evidence type="ECO:0000256" key="14">
    <source>
        <dbReference type="SAM" id="Phobius"/>
    </source>
</evidence>
<dbReference type="SUPFAM" id="SSF81336">
    <property type="entry name" value="F1F0 ATP synthase subunit A"/>
    <property type="match status" value="1"/>
</dbReference>
<keyword evidence="10" id="KW-0406">Ion transport</keyword>
<geneLocation type="mitochondrion" evidence="15"/>
<keyword evidence="8" id="KW-0375">Hydrogen ion transport</keyword>
<dbReference type="PANTHER" id="PTHR11410:SF0">
    <property type="entry name" value="ATP SYNTHASE SUBUNIT A"/>
    <property type="match status" value="1"/>
</dbReference>
<feature type="transmembrane region" description="Helical" evidence="14">
    <location>
        <begin position="164"/>
        <end position="187"/>
    </location>
</feature>
<organism evidence="15">
    <name type="scientific">Meteorus pulchricornis</name>
    <dbReference type="NCBI Taxonomy" id="51522"/>
    <lineage>
        <taxon>Eukaryota</taxon>
        <taxon>Metazoa</taxon>
        <taxon>Ecdysozoa</taxon>
        <taxon>Arthropoda</taxon>
        <taxon>Hexapoda</taxon>
        <taxon>Insecta</taxon>
        <taxon>Pterygota</taxon>
        <taxon>Neoptera</taxon>
        <taxon>Endopterygota</taxon>
        <taxon>Hymenoptera</taxon>
        <taxon>Apocrita</taxon>
        <taxon>Ichneumonoidea</taxon>
        <taxon>Braconidae</taxon>
        <taxon>Meteorinae</taxon>
        <taxon>Meteorus</taxon>
    </lineage>
</organism>
<dbReference type="GO" id="GO:0045259">
    <property type="term" value="C:proton-transporting ATP synthase complex"/>
    <property type="evidence" value="ECO:0007669"/>
    <property type="project" value="UniProtKB-KW"/>
</dbReference>
<dbReference type="PROSITE" id="PS00449">
    <property type="entry name" value="ATPASE_A"/>
    <property type="match status" value="1"/>
</dbReference>
<evidence type="ECO:0000313" key="15">
    <source>
        <dbReference type="EMBL" id="ACY09464.1"/>
    </source>
</evidence>
<evidence type="ECO:0000256" key="10">
    <source>
        <dbReference type="ARBA" id="ARBA00023065"/>
    </source>
</evidence>
<evidence type="ECO:0000256" key="7">
    <source>
        <dbReference type="ARBA" id="ARBA00022692"/>
    </source>
</evidence>
<dbReference type="GO" id="GO:0005743">
    <property type="term" value="C:mitochondrial inner membrane"/>
    <property type="evidence" value="ECO:0007669"/>
    <property type="project" value="UniProtKB-SubCell"/>
</dbReference>
<evidence type="ECO:0000256" key="9">
    <source>
        <dbReference type="ARBA" id="ARBA00022989"/>
    </source>
</evidence>
<evidence type="ECO:0000313" key="16">
    <source>
        <dbReference type="EMBL" id="QHS69754.1"/>
    </source>
</evidence>
<keyword evidence="5" id="KW-0813">Transport</keyword>
<evidence type="ECO:0000256" key="2">
    <source>
        <dbReference type="ARBA" id="ARBA00004141"/>
    </source>
</evidence>
<dbReference type="InterPro" id="IPR035908">
    <property type="entry name" value="F0_ATP_A_sf"/>
</dbReference>
<gene>
    <name evidence="15" type="primary">ATP6</name>
</gene>
<keyword evidence="9 14" id="KW-1133">Transmembrane helix</keyword>
<dbReference type="AlphaFoldDB" id="D8WHE1"/>
<keyword evidence="12" id="KW-0066">ATP synthesis</keyword>
<evidence type="ECO:0000256" key="8">
    <source>
        <dbReference type="ARBA" id="ARBA00022781"/>
    </source>
</evidence>
<accession>D8WHE1</accession>
<evidence type="ECO:0000256" key="11">
    <source>
        <dbReference type="ARBA" id="ARBA00023136"/>
    </source>
</evidence>
<sequence length="221" mass="26219">MLNLFSVFDPYMGYLFLNWFSLMLYLLLFPQIYWFYNSRFFNLIKLILVGLWMEFKLIIYSKFNLMNLLLLISLFMFILYNNFMGLFPYIFTSSSHLMFSLFLSLSMWMGMMFFGWLKKTEHMFIHLVPMGTPFVLMFFMVLIESLSNLIRPLTLSIRLVANMIAGHLLLTLLSSFIPSVLIMYVMFLLVQLLLLALEMAVSVIQSYVFVVLMILYLKETN</sequence>
<keyword evidence="7 14" id="KW-0812">Transmembrane</keyword>
<dbReference type="PANTHER" id="PTHR11410">
    <property type="entry name" value="ATP SYNTHASE SUBUNIT A"/>
    <property type="match status" value="1"/>
</dbReference>
<reference evidence="15" key="1">
    <citation type="journal article" date="2010" name="BMC Genomics">
        <title>Comparative mitogenomics of Braconidae (Insecta: Hymenoptera) and the phylogenetic utility of mitochondrial genomes with special reference to Holometabolous insects.</title>
        <authorList>
            <person name="Wei S.J."/>
            <person name="Shi M."/>
            <person name="Sharkey M.J."/>
            <person name="van Achterberg C."/>
            <person name="Chen X.X."/>
        </authorList>
    </citation>
    <scope>NUCLEOTIDE SEQUENCE</scope>
</reference>
<comment type="function">
    <text evidence="1">Mitochondrial membrane ATP synthase (F(1)F(0) ATP synthase or Complex V) produces ATP from ADP in the presence of a proton gradient across the membrane which is generated by electron transport complexes of the respiratory chain. F-type ATPases consist of two structural domains, F(1) - containing the extramembraneous catalytic core and F(0) - containing the membrane proton channel, linked together by a central stalk and a peripheral stalk. During catalysis, ATP synthesis in the catalytic domain of F(1) is coupled via a rotary mechanism of the central stalk subunits to proton translocation. Key component of the proton channel; it may play a direct role in the translocation of protons across the membrane.</text>
</comment>
<keyword evidence="6" id="KW-0138">CF(0)</keyword>
<evidence type="ECO:0000256" key="4">
    <source>
        <dbReference type="ARBA" id="ARBA00011648"/>
    </source>
</evidence>
<comment type="subunit">
    <text evidence="4">F-type ATPases have 2 components, CF(1) - the catalytic core - and CF(0) - the membrane proton channel. CF(1) has five subunits: alpha(3), beta(3), gamma(1), delta(1), epsilon(1). CF(0) has three main subunits: a, b and c.</text>
</comment>
<dbReference type="PRINTS" id="PR00123">
    <property type="entry name" value="ATPASEA"/>
</dbReference>
<reference evidence="16" key="2">
    <citation type="submission" date="2019-05" db="EMBL/GenBank/DDBJ databases">
        <authorList>
            <person name="Seo B.Y."/>
            <person name="Cho J."/>
            <person name="Lee G.-S."/>
            <person name="Park J."/>
            <person name="Park J."/>
        </authorList>
    </citation>
    <scope>NUCLEOTIDE SEQUENCE</scope>
</reference>
<dbReference type="InterPro" id="IPR045083">
    <property type="entry name" value="ATP_synth_F0_asu_bact/mt"/>
</dbReference>
<name>D8WHE1_9HYME</name>
<evidence type="ECO:0000256" key="13">
    <source>
        <dbReference type="RuleBase" id="RU004450"/>
    </source>
</evidence>
<evidence type="ECO:0000256" key="6">
    <source>
        <dbReference type="ARBA" id="ARBA00022547"/>
    </source>
</evidence>
<comment type="similarity">
    <text evidence="3">Belongs to the ATPase A chain family.</text>
</comment>
<dbReference type="EMBL" id="MK907921">
    <property type="protein sequence ID" value="QHS69754.1"/>
    <property type="molecule type" value="Genomic_DNA"/>
</dbReference>
<feature type="transmembrane region" description="Helical" evidence="14">
    <location>
        <begin position="69"/>
        <end position="90"/>
    </location>
</feature>
<dbReference type="GeneID" id="63032914"/>
<dbReference type="InterPro" id="IPR023011">
    <property type="entry name" value="ATP_synth_F0_asu_AS"/>
</dbReference>
<dbReference type="GO" id="GO:0046933">
    <property type="term" value="F:proton-transporting ATP synthase activity, rotational mechanism"/>
    <property type="evidence" value="ECO:0007669"/>
    <property type="project" value="TreeGrafter"/>
</dbReference>
<feature type="transmembrane region" description="Helical" evidence="14">
    <location>
        <begin position="97"/>
        <end position="117"/>
    </location>
</feature>
<dbReference type="CTD" id="4508"/>
<comment type="subcellular location">
    <subcellularLocation>
        <location evidence="2">Membrane</location>
        <topology evidence="2">Multi-pass membrane protein</topology>
    </subcellularLocation>
    <subcellularLocation>
        <location evidence="13">Mitochondrion inner membrane</location>
        <topology evidence="13">Multi-pass membrane protein</topology>
    </subcellularLocation>
</comment>
<protein>
    <recommendedName>
        <fullName evidence="13">ATP synthase subunit a</fullName>
    </recommendedName>
</protein>
<feature type="transmembrane region" description="Helical" evidence="14">
    <location>
        <begin position="193"/>
        <end position="217"/>
    </location>
</feature>
<keyword evidence="15" id="KW-0496">Mitochondrion</keyword>
<keyword evidence="11 14" id="KW-0472">Membrane</keyword>
<evidence type="ECO:0000256" key="12">
    <source>
        <dbReference type="ARBA" id="ARBA00023310"/>
    </source>
</evidence>
<dbReference type="Gene3D" id="1.20.120.220">
    <property type="entry name" value="ATP synthase, F0 complex, subunit A"/>
    <property type="match status" value="1"/>
</dbReference>
<dbReference type="Pfam" id="PF00119">
    <property type="entry name" value="ATP-synt_A"/>
    <property type="match status" value="1"/>
</dbReference>
<feature type="transmembrane region" description="Helical" evidence="14">
    <location>
        <begin position="123"/>
        <end position="143"/>
    </location>
</feature>
<dbReference type="CDD" id="cd00310">
    <property type="entry name" value="ATP-synt_Fo_a_6"/>
    <property type="match status" value="1"/>
</dbReference>
<evidence type="ECO:0000256" key="5">
    <source>
        <dbReference type="ARBA" id="ARBA00022448"/>
    </source>
</evidence>
<dbReference type="InterPro" id="IPR000568">
    <property type="entry name" value="ATP_synth_F0_asu"/>
</dbReference>
<dbReference type="EMBL" id="GU097657">
    <property type="protein sequence ID" value="ACY09464.1"/>
    <property type="molecule type" value="Genomic_DNA"/>
</dbReference>
<evidence type="ECO:0000256" key="3">
    <source>
        <dbReference type="ARBA" id="ARBA00006810"/>
    </source>
</evidence>
<proteinExistence type="inferred from homology"/>
<evidence type="ECO:0000256" key="1">
    <source>
        <dbReference type="ARBA" id="ARBA00002070"/>
    </source>
</evidence>
<feature type="transmembrane region" description="Helical" evidence="14">
    <location>
        <begin position="12"/>
        <end position="36"/>
    </location>
</feature>
<dbReference type="NCBIfam" id="TIGR01131">
    <property type="entry name" value="ATP_synt_6_or_A"/>
    <property type="match status" value="1"/>
</dbReference>